<protein>
    <submittedName>
        <fullName evidence="1">Uncharacterized protein</fullName>
    </submittedName>
</protein>
<reference evidence="1" key="1">
    <citation type="submission" date="2019-08" db="EMBL/GenBank/DDBJ databases">
        <authorList>
            <person name="Kucharzyk K."/>
            <person name="Murdoch R.W."/>
            <person name="Higgins S."/>
            <person name="Loffler F."/>
        </authorList>
    </citation>
    <scope>NUCLEOTIDE SEQUENCE</scope>
</reference>
<dbReference type="EMBL" id="VSSQ01136030">
    <property type="protein sequence ID" value="MPN60580.1"/>
    <property type="molecule type" value="Genomic_DNA"/>
</dbReference>
<sequence length="76" mass="8566">MVLYLLGFCNCPISKNILEILAPTINYQAGDIGRLPVLMNSEKTIIENVVEGNIARAKADWDSFETSWDFKQHPLV</sequence>
<organism evidence="1">
    <name type="scientific">bioreactor metagenome</name>
    <dbReference type="NCBI Taxonomy" id="1076179"/>
    <lineage>
        <taxon>unclassified sequences</taxon>
        <taxon>metagenomes</taxon>
        <taxon>ecological metagenomes</taxon>
    </lineage>
</organism>
<dbReference type="AlphaFoldDB" id="A0A645JBX8"/>
<gene>
    <name evidence="1" type="ORF">SDC9_208309</name>
</gene>
<proteinExistence type="predicted"/>
<comment type="caution">
    <text evidence="1">The sequence shown here is derived from an EMBL/GenBank/DDBJ whole genome shotgun (WGS) entry which is preliminary data.</text>
</comment>
<accession>A0A645JBX8</accession>
<evidence type="ECO:0000313" key="1">
    <source>
        <dbReference type="EMBL" id="MPN60580.1"/>
    </source>
</evidence>
<name>A0A645JBX8_9ZZZZ</name>